<feature type="chain" id="PRO_5020379265" evidence="1">
    <location>
        <begin position="21"/>
        <end position="156"/>
    </location>
</feature>
<keyword evidence="1" id="KW-0732">Signal</keyword>
<dbReference type="Proteomes" id="UP000295604">
    <property type="component" value="Unassembled WGS sequence"/>
</dbReference>
<reference evidence="2 3" key="1">
    <citation type="submission" date="2018-11" db="EMBL/GenBank/DDBJ databases">
        <title>Genome sequence and assembly of Colletotrichum sidae.</title>
        <authorList>
            <person name="Gan P."/>
            <person name="Shirasu K."/>
        </authorList>
    </citation>
    <scope>NUCLEOTIDE SEQUENCE [LARGE SCALE GENOMIC DNA]</scope>
    <source>
        <strain evidence="2 3">CBS 518.97</strain>
    </source>
</reference>
<keyword evidence="3" id="KW-1185">Reference proteome</keyword>
<evidence type="ECO:0000256" key="1">
    <source>
        <dbReference type="SAM" id="SignalP"/>
    </source>
</evidence>
<feature type="signal peptide" evidence="1">
    <location>
        <begin position="1"/>
        <end position="20"/>
    </location>
</feature>
<organism evidence="2 3">
    <name type="scientific">Colletotrichum sidae</name>
    <dbReference type="NCBI Taxonomy" id="1347389"/>
    <lineage>
        <taxon>Eukaryota</taxon>
        <taxon>Fungi</taxon>
        <taxon>Dikarya</taxon>
        <taxon>Ascomycota</taxon>
        <taxon>Pezizomycotina</taxon>
        <taxon>Sordariomycetes</taxon>
        <taxon>Hypocreomycetidae</taxon>
        <taxon>Glomerellales</taxon>
        <taxon>Glomerellaceae</taxon>
        <taxon>Colletotrichum</taxon>
        <taxon>Colletotrichum orbiculare species complex</taxon>
    </lineage>
</organism>
<gene>
    <name evidence="2" type="ORF">C8034_v007118</name>
</gene>
<name>A0A4R8T3U6_9PEZI</name>
<evidence type="ECO:0000313" key="2">
    <source>
        <dbReference type="EMBL" id="TEA11826.1"/>
    </source>
</evidence>
<proteinExistence type="predicted"/>
<comment type="caution">
    <text evidence="2">The sequence shown here is derived from an EMBL/GenBank/DDBJ whole genome shotgun (WGS) entry which is preliminary data.</text>
</comment>
<dbReference type="AlphaFoldDB" id="A0A4R8T3U6"/>
<sequence length="156" mass="17204">MRFYHALAIVVTLIASHGVAAPAAASISAGNIETQLQAREFKEPMPATSPRHSIVVKRNEDESFTLQQETGELTEIGTKTGVFVRQDYKMHRGSMRWTFTVWNVTPGQITAYLKAGGEDIKASPIKADDSVTWRVKEGKHGLNTGSEVIFSWKADV</sequence>
<accession>A0A4R8T3U6</accession>
<evidence type="ECO:0000313" key="3">
    <source>
        <dbReference type="Proteomes" id="UP000295604"/>
    </source>
</evidence>
<protein>
    <submittedName>
        <fullName evidence="2">Uncharacterized protein</fullName>
    </submittedName>
</protein>
<dbReference type="EMBL" id="QAPF01000318">
    <property type="protein sequence ID" value="TEA11826.1"/>
    <property type="molecule type" value="Genomic_DNA"/>
</dbReference>